<gene>
    <name evidence="3" type="ORF">TBRA_LOCUS8123</name>
</gene>
<name>A0A6H5IFQ5_9HYME</name>
<feature type="region of interest" description="Disordered" evidence="1">
    <location>
        <begin position="1"/>
        <end position="23"/>
    </location>
</feature>
<dbReference type="GO" id="GO:1902936">
    <property type="term" value="F:phosphatidylinositol bisphosphate binding"/>
    <property type="evidence" value="ECO:0007669"/>
    <property type="project" value="TreeGrafter"/>
</dbReference>
<feature type="domain" description="CRAL-TRIO" evidence="2">
    <location>
        <begin position="104"/>
        <end position="254"/>
    </location>
</feature>
<dbReference type="SUPFAM" id="SSF52087">
    <property type="entry name" value="CRAL/TRIO domain"/>
    <property type="match status" value="1"/>
</dbReference>
<dbReference type="PRINTS" id="PR00180">
    <property type="entry name" value="CRETINALDHBP"/>
</dbReference>
<evidence type="ECO:0000313" key="4">
    <source>
        <dbReference type="Proteomes" id="UP000479190"/>
    </source>
</evidence>
<feature type="compositionally biased region" description="Basic and acidic residues" evidence="1">
    <location>
        <begin position="10"/>
        <end position="23"/>
    </location>
</feature>
<evidence type="ECO:0000259" key="2">
    <source>
        <dbReference type="PROSITE" id="PS50191"/>
    </source>
</evidence>
<dbReference type="PANTHER" id="PTHR10174:SF224">
    <property type="entry name" value="RETINOL-BINDING PROTEIN PINTA"/>
    <property type="match status" value="1"/>
</dbReference>
<dbReference type="Gene3D" id="1.20.5.1200">
    <property type="entry name" value="Alpha-tocopherol transfer"/>
    <property type="match status" value="1"/>
</dbReference>
<dbReference type="CDD" id="cd00170">
    <property type="entry name" value="SEC14"/>
    <property type="match status" value="1"/>
</dbReference>
<evidence type="ECO:0000256" key="1">
    <source>
        <dbReference type="SAM" id="MobiDB-lite"/>
    </source>
</evidence>
<dbReference type="AlphaFoldDB" id="A0A6H5IFQ5"/>
<proteinExistence type="predicted"/>
<dbReference type="OrthoDB" id="6682367at2759"/>
<dbReference type="InterPro" id="IPR036865">
    <property type="entry name" value="CRAL-TRIO_dom_sf"/>
</dbReference>
<dbReference type="InterPro" id="IPR001251">
    <property type="entry name" value="CRAL-TRIO_dom"/>
</dbReference>
<dbReference type="Gene3D" id="3.40.525.10">
    <property type="entry name" value="CRAL-TRIO lipid binding domain"/>
    <property type="match status" value="1"/>
</dbReference>
<dbReference type="GO" id="GO:0016020">
    <property type="term" value="C:membrane"/>
    <property type="evidence" value="ECO:0007669"/>
    <property type="project" value="TreeGrafter"/>
</dbReference>
<dbReference type="Proteomes" id="UP000479190">
    <property type="component" value="Unassembled WGS sequence"/>
</dbReference>
<evidence type="ECO:0000313" key="3">
    <source>
        <dbReference type="EMBL" id="CAB0036247.1"/>
    </source>
</evidence>
<dbReference type="SMART" id="SM00516">
    <property type="entry name" value="SEC14"/>
    <property type="match status" value="1"/>
</dbReference>
<dbReference type="Pfam" id="PF00650">
    <property type="entry name" value="CRAL_TRIO"/>
    <property type="match status" value="1"/>
</dbReference>
<dbReference type="SUPFAM" id="SSF46938">
    <property type="entry name" value="CRAL/TRIO N-terminal domain"/>
    <property type="match status" value="1"/>
</dbReference>
<protein>
    <recommendedName>
        <fullName evidence="2">CRAL-TRIO domain-containing protein</fullName>
    </recommendedName>
</protein>
<reference evidence="3 4" key="1">
    <citation type="submission" date="2020-02" db="EMBL/GenBank/DDBJ databases">
        <authorList>
            <person name="Ferguson B K."/>
        </authorList>
    </citation>
    <scope>NUCLEOTIDE SEQUENCE [LARGE SCALE GENOMIC DNA]</scope>
</reference>
<sequence>MSLLPPTVEQQRRIDEELPPDPEMRSRDIAAIREWLAKQPHLPDHMDDKRLEHFLFGCKNSVERCKKILETYFSARTALSEFFAARDPLARDVQQSCDVVEYFVLPRVTEDGYRVTILRLHDTALERFSLTAITRRILMVLDVRLQEEPSLSNIMIFDLKGFTAGHFAKCSPTQAIVKKAMLATQDSMPFRLHRVHYLNAPAFINSILNIFYPLLKEKLITKFRIHTGGGEELHAYLDKDILPCEWGGKAGTFQELNESWRLKIEKNRDWFLREEKLSKTNESARLPSSRSTILKELEGVQGSFRKLNID</sequence>
<keyword evidence="4" id="KW-1185">Reference proteome</keyword>
<accession>A0A6H5IFQ5</accession>
<dbReference type="EMBL" id="CADCXV010000813">
    <property type="protein sequence ID" value="CAB0036247.1"/>
    <property type="molecule type" value="Genomic_DNA"/>
</dbReference>
<dbReference type="PROSITE" id="PS50191">
    <property type="entry name" value="CRAL_TRIO"/>
    <property type="match status" value="1"/>
</dbReference>
<dbReference type="InterPro" id="IPR036273">
    <property type="entry name" value="CRAL/TRIO_N_dom_sf"/>
</dbReference>
<dbReference type="PANTHER" id="PTHR10174">
    <property type="entry name" value="ALPHA-TOCOPHEROL TRANSFER PROTEIN-RELATED"/>
    <property type="match status" value="1"/>
</dbReference>
<organism evidence="3 4">
    <name type="scientific">Trichogramma brassicae</name>
    <dbReference type="NCBI Taxonomy" id="86971"/>
    <lineage>
        <taxon>Eukaryota</taxon>
        <taxon>Metazoa</taxon>
        <taxon>Ecdysozoa</taxon>
        <taxon>Arthropoda</taxon>
        <taxon>Hexapoda</taxon>
        <taxon>Insecta</taxon>
        <taxon>Pterygota</taxon>
        <taxon>Neoptera</taxon>
        <taxon>Endopterygota</taxon>
        <taxon>Hymenoptera</taxon>
        <taxon>Apocrita</taxon>
        <taxon>Proctotrupomorpha</taxon>
        <taxon>Chalcidoidea</taxon>
        <taxon>Trichogrammatidae</taxon>
        <taxon>Trichogramma</taxon>
    </lineage>
</organism>